<comment type="caution">
    <text evidence="4">The sequence shown here is derived from an EMBL/GenBank/DDBJ whole genome shotgun (WGS) entry which is preliminary data.</text>
</comment>
<keyword evidence="1" id="KW-0808">Transferase</keyword>
<proteinExistence type="predicted"/>
<evidence type="ECO:0000259" key="3">
    <source>
        <dbReference type="PROSITE" id="PS51186"/>
    </source>
</evidence>
<dbReference type="InterPro" id="IPR000182">
    <property type="entry name" value="GNAT_dom"/>
</dbReference>
<feature type="domain" description="N-acetyltransferase" evidence="3">
    <location>
        <begin position="2"/>
        <end position="164"/>
    </location>
</feature>
<reference evidence="4" key="1">
    <citation type="submission" date="2021-01" db="EMBL/GenBank/DDBJ databases">
        <title>Modified the classification status of verrucomicrobia.</title>
        <authorList>
            <person name="Feng X."/>
        </authorList>
    </citation>
    <scope>NUCLEOTIDE SEQUENCE</scope>
    <source>
        <strain evidence="4">KCTC 22041</strain>
    </source>
</reference>
<dbReference type="Proteomes" id="UP000603141">
    <property type="component" value="Unassembled WGS sequence"/>
</dbReference>
<keyword evidence="2" id="KW-0012">Acyltransferase</keyword>
<dbReference type="CDD" id="cd04301">
    <property type="entry name" value="NAT_SF"/>
    <property type="match status" value="1"/>
</dbReference>
<dbReference type="InterPro" id="IPR050832">
    <property type="entry name" value="Bact_Acetyltransf"/>
</dbReference>
<dbReference type="EMBL" id="JAENIJ010000007">
    <property type="protein sequence ID" value="MBK1881960.1"/>
    <property type="molecule type" value="Genomic_DNA"/>
</dbReference>
<organism evidence="4 5">
    <name type="scientific">Luteolibacter pohnpeiensis</name>
    <dbReference type="NCBI Taxonomy" id="454153"/>
    <lineage>
        <taxon>Bacteria</taxon>
        <taxon>Pseudomonadati</taxon>
        <taxon>Verrucomicrobiota</taxon>
        <taxon>Verrucomicrobiia</taxon>
        <taxon>Verrucomicrobiales</taxon>
        <taxon>Verrucomicrobiaceae</taxon>
        <taxon>Luteolibacter</taxon>
    </lineage>
</organism>
<evidence type="ECO:0000256" key="1">
    <source>
        <dbReference type="ARBA" id="ARBA00022679"/>
    </source>
</evidence>
<dbReference type="AlphaFoldDB" id="A0A934VV98"/>
<keyword evidence="5" id="KW-1185">Reference proteome</keyword>
<dbReference type="InterPro" id="IPR016181">
    <property type="entry name" value="Acyl_CoA_acyltransferase"/>
</dbReference>
<dbReference type="PANTHER" id="PTHR43877:SF1">
    <property type="entry name" value="ACETYLTRANSFERASE"/>
    <property type="match status" value="1"/>
</dbReference>
<evidence type="ECO:0000313" key="4">
    <source>
        <dbReference type="EMBL" id="MBK1881960.1"/>
    </source>
</evidence>
<dbReference type="GO" id="GO:0016747">
    <property type="term" value="F:acyltransferase activity, transferring groups other than amino-acyl groups"/>
    <property type="evidence" value="ECO:0007669"/>
    <property type="project" value="InterPro"/>
</dbReference>
<evidence type="ECO:0000256" key="2">
    <source>
        <dbReference type="ARBA" id="ARBA00023315"/>
    </source>
</evidence>
<dbReference type="RefSeq" id="WP_200268636.1">
    <property type="nucleotide sequence ID" value="NZ_JAENIJ010000007.1"/>
</dbReference>
<evidence type="ECO:0000313" key="5">
    <source>
        <dbReference type="Proteomes" id="UP000603141"/>
    </source>
</evidence>
<accession>A0A934VV98</accession>
<protein>
    <submittedName>
        <fullName evidence="4">GNAT family N-acetyltransferase</fullName>
    </submittedName>
</protein>
<dbReference type="PROSITE" id="PS51186">
    <property type="entry name" value="GNAT"/>
    <property type="match status" value="1"/>
</dbReference>
<sequence>MHRVRKAETGDGKRIAEIQVGGWQSAYRGIIPDDYLNALNPEKRVTFWSQQADNESSDLFVTILGATVTGFCHLIPSRDDDGTGVAEIAAIYVDPCAWRQGCGRQLCEAAFEAARRRGASSVTLWVLEANLLGRSFYEAIGFRTDGSTKSEERPGFLLEEVRYRIDPSKREQDVTGDGH</sequence>
<dbReference type="Pfam" id="PF00583">
    <property type="entry name" value="Acetyltransf_1"/>
    <property type="match status" value="1"/>
</dbReference>
<gene>
    <name evidence="4" type="ORF">JIN85_06010</name>
</gene>
<dbReference type="SUPFAM" id="SSF55729">
    <property type="entry name" value="Acyl-CoA N-acyltransferases (Nat)"/>
    <property type="match status" value="1"/>
</dbReference>
<dbReference type="Gene3D" id="3.40.630.30">
    <property type="match status" value="1"/>
</dbReference>
<name>A0A934VV98_9BACT</name>
<dbReference type="PANTHER" id="PTHR43877">
    <property type="entry name" value="AMINOALKYLPHOSPHONATE N-ACETYLTRANSFERASE-RELATED-RELATED"/>
    <property type="match status" value="1"/>
</dbReference>